<dbReference type="InterPro" id="IPR015883">
    <property type="entry name" value="Glyco_hydro_20_cat"/>
</dbReference>
<keyword evidence="6" id="KW-1185">Reference proteome</keyword>
<dbReference type="EMBL" id="JAGSHT010000011">
    <property type="protein sequence ID" value="MBZ2196772.1"/>
    <property type="molecule type" value="Genomic_DNA"/>
</dbReference>
<comment type="caution">
    <text evidence="5">The sequence shown here is derived from an EMBL/GenBank/DDBJ whole genome shotgun (WGS) entry which is preliminary data.</text>
</comment>
<evidence type="ECO:0000259" key="3">
    <source>
        <dbReference type="Pfam" id="PF00728"/>
    </source>
</evidence>
<proteinExistence type="inferred from homology"/>
<dbReference type="PANTHER" id="PTHR21040">
    <property type="entry name" value="BCDNA.GH04120"/>
    <property type="match status" value="1"/>
</dbReference>
<evidence type="ECO:0000313" key="6">
    <source>
        <dbReference type="Proteomes" id="UP000826651"/>
    </source>
</evidence>
<sequence length="628" mass="68911">MQITVHADAADPMHQAVADALSELPGRLGGDGFKISLRPGRSGGLLIRPLERGAEVSYGTTAEGLRGFAAAMGELLETGAVTARSEETSFETITVMLDVSRNAVLTVEAAIGLVRRFALMGATSVMLYTEDIYEVPDEPYFGHARGRYSAQEITAIDDAAARMGIDLIPCIQTLGHLANVLQWPVYAPVRDNTQVLLVDEPRTYELIRKMLEAASAPVRSRRIHVGMDETYGIGSGAHRSRHGSQEPIELVNRHLRRVADLCDELGLQPMIWSDMYLKFASLRHDMHDLEVPFPPKEIAPIPDNATLVHWDYLSLDEDHYLRQIERHQQAGHEPVFAAGVSCWSRLWSQNTSSIAALTPGLRAARRAGLSEVMLTTWGNDGAQADLFSTLPAVQHFCDVAYTDATSSPFTAANFRGSCDGTLSTWLRADEIDRPLSESDASPDHAELFGNPGAWLLWSDPLLDLVPLPTVPLAPRFRRLADDLAAATQGGTAADQIISTVIDVARVLEHKVELHQRLRPAYRAGDAEAVRDIVDRLIPAVVDGVRSLRVSARSRWLAHHKVFGWEVIDLRLGGMLARLDTLQVTLTAWLSDPAQRIEELDVEQLSMFGPGAGGQIMRHDRVASPSPVN</sequence>
<accession>A0ABS7S8V0</accession>
<reference evidence="5 6" key="1">
    <citation type="submission" date="2021-04" db="EMBL/GenBank/DDBJ databases">
        <title>Ruania sp. nov., isolated from sandy soil of mangrove forest.</title>
        <authorList>
            <person name="Ge X."/>
            <person name="Huang R."/>
            <person name="Liu W."/>
        </authorList>
    </citation>
    <scope>NUCLEOTIDE SEQUENCE [LARGE SCALE GENOMIC DNA]</scope>
    <source>
        <strain evidence="5 6">N2-46</strain>
    </source>
</reference>
<organism evidence="5 6">
    <name type="scientific">Occultella gossypii</name>
    <dbReference type="NCBI Taxonomy" id="2800820"/>
    <lineage>
        <taxon>Bacteria</taxon>
        <taxon>Bacillati</taxon>
        <taxon>Actinomycetota</taxon>
        <taxon>Actinomycetes</taxon>
        <taxon>Micrococcales</taxon>
        <taxon>Ruaniaceae</taxon>
        <taxon>Occultella</taxon>
    </lineage>
</organism>
<dbReference type="InterPro" id="IPR017853">
    <property type="entry name" value="GH"/>
</dbReference>
<gene>
    <name evidence="5" type="ORF">KCQ71_11450</name>
</gene>
<feature type="domain" description="Glycoside hydrolase family 20 catalytic" evidence="3">
    <location>
        <begin position="143"/>
        <end position="311"/>
    </location>
</feature>
<dbReference type="InterPro" id="IPR041063">
    <property type="entry name" value="Glyco_H_20C_C"/>
</dbReference>
<dbReference type="Gene3D" id="1.20.120.670">
    <property type="entry name" value="N-acetyl-b-d-glucoasminidase"/>
    <property type="match status" value="1"/>
</dbReference>
<evidence type="ECO:0000259" key="4">
    <source>
        <dbReference type="Pfam" id="PF18088"/>
    </source>
</evidence>
<dbReference type="Pfam" id="PF00728">
    <property type="entry name" value="Glyco_hydro_20"/>
    <property type="match status" value="1"/>
</dbReference>
<dbReference type="Proteomes" id="UP000826651">
    <property type="component" value="Unassembled WGS sequence"/>
</dbReference>
<protein>
    <submittedName>
        <fullName evidence="5">Family 20 glycosylhydrolase</fullName>
    </submittedName>
</protein>
<evidence type="ECO:0000256" key="1">
    <source>
        <dbReference type="ARBA" id="ARBA00006285"/>
    </source>
</evidence>
<keyword evidence="2" id="KW-0378">Hydrolase</keyword>
<dbReference type="InterPro" id="IPR038901">
    <property type="entry name" value="HEXDC-like"/>
</dbReference>
<dbReference type="Pfam" id="PF18088">
    <property type="entry name" value="Glyco_H_20C_C"/>
    <property type="match status" value="1"/>
</dbReference>
<dbReference type="RefSeq" id="WP_223405967.1">
    <property type="nucleotide sequence ID" value="NZ_JAGSHT010000011.1"/>
</dbReference>
<dbReference type="Gene3D" id="3.20.20.80">
    <property type="entry name" value="Glycosidases"/>
    <property type="match status" value="1"/>
</dbReference>
<dbReference type="PANTHER" id="PTHR21040:SF8">
    <property type="entry name" value="BCDNA.GH04120"/>
    <property type="match status" value="1"/>
</dbReference>
<evidence type="ECO:0000313" key="5">
    <source>
        <dbReference type="EMBL" id="MBZ2196772.1"/>
    </source>
</evidence>
<dbReference type="SUPFAM" id="SSF51445">
    <property type="entry name" value="(Trans)glycosidases"/>
    <property type="match status" value="1"/>
</dbReference>
<name>A0ABS7S8V0_9MICO</name>
<comment type="similarity">
    <text evidence="1">Belongs to the glycosyl hydrolase 20 family.</text>
</comment>
<dbReference type="CDD" id="cd06565">
    <property type="entry name" value="GH20_GcnA-like"/>
    <property type="match status" value="1"/>
</dbReference>
<evidence type="ECO:0000256" key="2">
    <source>
        <dbReference type="ARBA" id="ARBA00022801"/>
    </source>
</evidence>
<feature type="domain" description="Glycoside Hydrolase 20C C-terminal" evidence="4">
    <location>
        <begin position="443"/>
        <end position="609"/>
    </location>
</feature>